<dbReference type="Pfam" id="PF00717">
    <property type="entry name" value="Peptidase_S24"/>
    <property type="match status" value="1"/>
</dbReference>
<dbReference type="SUPFAM" id="SSF51306">
    <property type="entry name" value="LexA/Signal peptidase"/>
    <property type="match status" value="1"/>
</dbReference>
<organism evidence="3 4">
    <name type="scientific">Clostridium omnivorum</name>
    <dbReference type="NCBI Taxonomy" id="1604902"/>
    <lineage>
        <taxon>Bacteria</taxon>
        <taxon>Bacillati</taxon>
        <taxon>Bacillota</taxon>
        <taxon>Clostridia</taxon>
        <taxon>Eubacteriales</taxon>
        <taxon>Clostridiaceae</taxon>
        <taxon>Clostridium</taxon>
    </lineage>
</organism>
<dbReference type="RefSeq" id="WP_264849282.1">
    <property type="nucleotide sequence ID" value="NZ_BRXR01000001.1"/>
</dbReference>
<dbReference type="InterPro" id="IPR015927">
    <property type="entry name" value="Peptidase_S24_S26A/B/C"/>
</dbReference>
<dbReference type="PANTHER" id="PTHR46558:SF3">
    <property type="entry name" value="TRANSCRIPTIONAL REGULATOR"/>
    <property type="match status" value="1"/>
</dbReference>
<dbReference type="Gene3D" id="1.10.260.40">
    <property type="entry name" value="lambda repressor-like DNA-binding domains"/>
    <property type="match status" value="1"/>
</dbReference>
<evidence type="ECO:0000313" key="3">
    <source>
        <dbReference type="EMBL" id="GLC30013.1"/>
    </source>
</evidence>
<comment type="caution">
    <text evidence="3">The sequence shown here is derived from an EMBL/GenBank/DDBJ whole genome shotgun (WGS) entry which is preliminary data.</text>
</comment>
<keyword evidence="1" id="KW-0238">DNA-binding</keyword>
<dbReference type="EMBL" id="BRXR01000001">
    <property type="protein sequence ID" value="GLC30013.1"/>
    <property type="molecule type" value="Genomic_DNA"/>
</dbReference>
<dbReference type="SUPFAM" id="SSF47413">
    <property type="entry name" value="lambda repressor-like DNA-binding domains"/>
    <property type="match status" value="1"/>
</dbReference>
<reference evidence="3 4" key="1">
    <citation type="journal article" date="2024" name="Int. J. Syst. Evol. Microbiol.">
        <title>Clostridium omnivorum sp. nov., isolated from anoxic soil under the treatment of reductive soil disinfestation.</title>
        <authorList>
            <person name="Ueki A."/>
            <person name="Tonouchi A."/>
            <person name="Kaku N."/>
            <person name="Honma S."/>
            <person name="Ueki K."/>
        </authorList>
    </citation>
    <scope>NUCLEOTIDE SEQUENCE [LARGE SCALE GENOMIC DNA]</scope>
    <source>
        <strain evidence="3 4">E14</strain>
    </source>
</reference>
<dbReference type="Pfam" id="PF01381">
    <property type="entry name" value="HTH_3"/>
    <property type="match status" value="1"/>
</dbReference>
<dbReference type="SMART" id="SM00530">
    <property type="entry name" value="HTH_XRE"/>
    <property type="match status" value="1"/>
</dbReference>
<gene>
    <name evidence="3" type="ORF">bsdE14_14230</name>
</gene>
<evidence type="ECO:0000313" key="4">
    <source>
        <dbReference type="Proteomes" id="UP001208567"/>
    </source>
</evidence>
<dbReference type="CDD" id="cd00093">
    <property type="entry name" value="HTH_XRE"/>
    <property type="match status" value="1"/>
</dbReference>
<dbReference type="Proteomes" id="UP001208567">
    <property type="component" value="Unassembled WGS sequence"/>
</dbReference>
<evidence type="ECO:0000256" key="1">
    <source>
        <dbReference type="ARBA" id="ARBA00023125"/>
    </source>
</evidence>
<dbReference type="Gene3D" id="2.10.109.10">
    <property type="entry name" value="Umud Fragment, subunit A"/>
    <property type="match status" value="1"/>
</dbReference>
<feature type="domain" description="HTH cro/C1-type" evidence="2">
    <location>
        <begin position="8"/>
        <end position="62"/>
    </location>
</feature>
<accession>A0ABQ5N486</accession>
<dbReference type="PANTHER" id="PTHR46558">
    <property type="entry name" value="TRACRIPTIONAL REGULATORY PROTEIN-RELATED-RELATED"/>
    <property type="match status" value="1"/>
</dbReference>
<dbReference type="InterPro" id="IPR010982">
    <property type="entry name" value="Lambda_DNA-bd_dom_sf"/>
</dbReference>
<proteinExistence type="predicted"/>
<sequence>MNRVGEKVKKVRIDLGMSQKQLAKKLGVAESFVNEVEQGRRIINEALIDKISKVFGKDLNDITMSLEEEVYIEDKAMRQTKGYEAPSKLSSSANKNTAEVKDIWNDAFGSVLKTVSVYKYNLKDVVGKKQLPIVSNKVEGYAQDKVLYVEIENDDMMGFRIAKGDTAFGHIVHEAENNSICLIEYNGERVIRQIKKLDSSKVLLVSNRGSLRTETAYIKDVTPLVRLDRLEIKL</sequence>
<evidence type="ECO:0000259" key="2">
    <source>
        <dbReference type="PROSITE" id="PS50943"/>
    </source>
</evidence>
<name>A0ABQ5N486_9CLOT</name>
<keyword evidence="4" id="KW-1185">Reference proteome</keyword>
<dbReference type="PROSITE" id="PS50943">
    <property type="entry name" value="HTH_CROC1"/>
    <property type="match status" value="1"/>
</dbReference>
<dbReference type="InterPro" id="IPR001387">
    <property type="entry name" value="Cro/C1-type_HTH"/>
</dbReference>
<protein>
    <submittedName>
        <fullName evidence="3">Transcriptional regulator</fullName>
    </submittedName>
</protein>
<dbReference type="InterPro" id="IPR036286">
    <property type="entry name" value="LexA/Signal_pep-like_sf"/>
</dbReference>